<organism evidence="4">
    <name type="scientific">Hemiselmis andersenii</name>
    <name type="common">Cryptophyte alga</name>
    <dbReference type="NCBI Taxonomy" id="464988"/>
    <lineage>
        <taxon>Eukaryota</taxon>
        <taxon>Cryptophyceae</taxon>
        <taxon>Cryptomonadales</taxon>
        <taxon>Hemiselmidaceae</taxon>
        <taxon>Hemiselmis</taxon>
    </lineage>
</organism>
<protein>
    <recommendedName>
        <fullName evidence="5">Dipeptidase</fullName>
    </recommendedName>
</protein>
<dbReference type="AlphaFoldDB" id="A0A6U2C3H0"/>
<reference evidence="4" key="1">
    <citation type="submission" date="2021-01" db="EMBL/GenBank/DDBJ databases">
        <authorList>
            <person name="Corre E."/>
            <person name="Pelletier E."/>
            <person name="Niang G."/>
            <person name="Scheremetjew M."/>
            <person name="Finn R."/>
            <person name="Kale V."/>
            <person name="Holt S."/>
            <person name="Cochrane G."/>
            <person name="Meng A."/>
            <person name="Brown T."/>
            <person name="Cohen L."/>
        </authorList>
    </citation>
    <scope>NUCLEOTIDE SEQUENCE</scope>
    <source>
        <strain evidence="4">CCMP644</strain>
    </source>
</reference>
<keyword evidence="2" id="KW-0175">Coiled coil</keyword>
<feature type="coiled-coil region" evidence="2">
    <location>
        <begin position="360"/>
        <end position="387"/>
    </location>
</feature>
<evidence type="ECO:0000313" key="4">
    <source>
        <dbReference type="EMBL" id="CAD8978403.1"/>
    </source>
</evidence>
<dbReference type="GO" id="GO:0016805">
    <property type="term" value="F:dipeptidase activity"/>
    <property type="evidence" value="ECO:0007669"/>
    <property type="project" value="InterPro"/>
</dbReference>
<evidence type="ECO:0000256" key="2">
    <source>
        <dbReference type="SAM" id="Coils"/>
    </source>
</evidence>
<keyword evidence="3" id="KW-0732">Signal</keyword>
<comment type="similarity">
    <text evidence="1">Belongs to the peptidase C69 family. Secernin subfamily.</text>
</comment>
<dbReference type="EMBL" id="HBFX01048937">
    <property type="protein sequence ID" value="CAD8978403.1"/>
    <property type="molecule type" value="Transcribed_RNA"/>
</dbReference>
<gene>
    <name evidence="4" type="ORF">HAND00432_LOCUS29411</name>
</gene>
<evidence type="ECO:0000256" key="3">
    <source>
        <dbReference type="SAM" id="SignalP"/>
    </source>
</evidence>
<sequence>MIPAIAAPLLMLTSSSSLGVKPPPQSCDTFVVVAAEGDKLPTIFGKNSDRPNTETHEVVRFPAAEHPPGAKLRCQYIEIPQVAKTHAVVLSRPAWLWGAEMGANEHGVCCGNEAVFSRESGAADDGVDRLLGMDIVRLVLERATTAKEALEVAAGLMETHGQGGNCEDGGRWSYENGFLFADPKEAFVLETSGVHWWASERIGPGKRRNISNGISIRKPHSMHPKLLEHATAKGYWKGDAKDFDWKVAMLGGRSSADELEPEGRELAGKQWLEELAGEGKAFTWREMAKILRDTDSGICMTGGFESTGSQISTLPAGGLHVHSFTANSDTSIGCFKPFSFGPGGAVGTGGTTRPVWEAYRKAGKSKVRGLQADLRKMEEELAAEAAAAKCSPDTFDAAVQAELALVTK</sequence>
<dbReference type="PANTHER" id="PTHR12994">
    <property type="entry name" value="SECERNIN"/>
    <property type="match status" value="1"/>
</dbReference>
<dbReference type="GO" id="GO:0070004">
    <property type="term" value="F:cysteine-type exopeptidase activity"/>
    <property type="evidence" value="ECO:0007669"/>
    <property type="project" value="InterPro"/>
</dbReference>
<dbReference type="Pfam" id="PF03577">
    <property type="entry name" value="Peptidase_C69"/>
    <property type="match status" value="1"/>
</dbReference>
<dbReference type="InterPro" id="IPR005322">
    <property type="entry name" value="Peptidase_C69"/>
</dbReference>
<dbReference type="Gene3D" id="3.60.60.10">
    <property type="entry name" value="Penicillin V Acylase, Chain A"/>
    <property type="match status" value="1"/>
</dbReference>
<name>A0A6U2C3H0_HEMAN</name>
<evidence type="ECO:0000256" key="1">
    <source>
        <dbReference type="ARBA" id="ARBA00005705"/>
    </source>
</evidence>
<dbReference type="GO" id="GO:0006508">
    <property type="term" value="P:proteolysis"/>
    <property type="evidence" value="ECO:0007669"/>
    <property type="project" value="InterPro"/>
</dbReference>
<feature type="chain" id="PRO_5030159925" description="Dipeptidase" evidence="3">
    <location>
        <begin position="20"/>
        <end position="408"/>
    </location>
</feature>
<dbReference type="PANTHER" id="PTHR12994:SF17">
    <property type="entry name" value="LD30995P"/>
    <property type="match status" value="1"/>
</dbReference>
<evidence type="ECO:0008006" key="5">
    <source>
        <dbReference type="Google" id="ProtNLM"/>
    </source>
</evidence>
<feature type="signal peptide" evidence="3">
    <location>
        <begin position="1"/>
        <end position="19"/>
    </location>
</feature>
<proteinExistence type="inferred from homology"/>
<accession>A0A6U2C3H0</accession>